<dbReference type="PANTHER" id="PTHR33973">
    <property type="entry name" value="OS07G0153300 PROTEIN"/>
    <property type="match status" value="1"/>
</dbReference>
<protein>
    <submittedName>
        <fullName evidence="1">DUF1365 domain-containing protein</fullName>
    </submittedName>
</protein>
<name>A0A2T0GWM3_ACTMO</name>
<dbReference type="RefSeq" id="WP_106113666.1">
    <property type="nucleotide sequence ID" value="NZ_PVSR01000013.1"/>
</dbReference>
<gene>
    <name evidence="1" type="ORF">CEP50_09965</name>
</gene>
<proteinExistence type="predicted"/>
<organism evidence="1 2">
    <name type="scientific">Actinopolyspora mortivallis</name>
    <dbReference type="NCBI Taxonomy" id="33906"/>
    <lineage>
        <taxon>Bacteria</taxon>
        <taxon>Bacillati</taxon>
        <taxon>Actinomycetota</taxon>
        <taxon>Actinomycetes</taxon>
        <taxon>Actinopolysporales</taxon>
        <taxon>Actinopolysporaceae</taxon>
        <taxon>Actinopolyspora</taxon>
    </lineage>
</organism>
<evidence type="ECO:0000313" key="1">
    <source>
        <dbReference type="EMBL" id="PRW63515.1"/>
    </source>
</evidence>
<dbReference type="EMBL" id="PVSR01000013">
    <property type="protein sequence ID" value="PRW63515.1"/>
    <property type="molecule type" value="Genomic_DNA"/>
</dbReference>
<evidence type="ECO:0000313" key="2">
    <source>
        <dbReference type="Proteomes" id="UP000239352"/>
    </source>
</evidence>
<reference evidence="1 2" key="1">
    <citation type="submission" date="2018-03" db="EMBL/GenBank/DDBJ databases">
        <title>Actinopolyspora mortivallis from Sahara, screening for active biomolecules.</title>
        <authorList>
            <person name="Selama O."/>
            <person name="Wellington E.M.H."/>
            <person name="Hacene H."/>
        </authorList>
    </citation>
    <scope>NUCLEOTIDE SEQUENCE [LARGE SCALE GENOMIC DNA]</scope>
    <source>
        <strain evidence="1 2">M5A</strain>
    </source>
</reference>
<dbReference type="InParanoid" id="A0A2T0GWM3"/>
<comment type="caution">
    <text evidence="1">The sequence shown here is derived from an EMBL/GenBank/DDBJ whole genome shotgun (WGS) entry which is preliminary data.</text>
</comment>
<dbReference type="PANTHER" id="PTHR33973:SF4">
    <property type="entry name" value="OS07G0153300 PROTEIN"/>
    <property type="match status" value="1"/>
</dbReference>
<sequence length="239" mass="27353">MYRYDVVVGHHRHGRPRRSFRHRLHTWLVDLDELPRLPGPLRTVASFDSRDHFDDPERGIRENLDSWLWWRGVDLGGGRVWMLAHARTFGYVFNPISLYWCYRHSGELACVVAEVHNTYGGRHRYLLDPDENGNCHTEKAFFVSPFLPNRANYRMTLTPPGRSLSIRVELVRDGSPLLTATMVGRGRPSTPAGMLRTELFRPFTPHRVAALIRLHGIALWSAGAPRGSGCPAVRRKGVR</sequence>
<dbReference type="Pfam" id="PF07103">
    <property type="entry name" value="DUF1365"/>
    <property type="match status" value="1"/>
</dbReference>
<accession>A0A2T0GWM3</accession>
<dbReference type="InterPro" id="IPR010775">
    <property type="entry name" value="DUF1365"/>
</dbReference>
<dbReference type="Proteomes" id="UP000239352">
    <property type="component" value="Unassembled WGS sequence"/>
</dbReference>
<dbReference type="STRING" id="1050202.GCA_000384035_01452"/>
<keyword evidence="2" id="KW-1185">Reference proteome</keyword>
<dbReference type="AlphaFoldDB" id="A0A2T0GWM3"/>